<dbReference type="Proteomes" id="UP001412067">
    <property type="component" value="Unassembled WGS sequence"/>
</dbReference>
<evidence type="ECO:0000256" key="1">
    <source>
        <dbReference type="SAM" id="Coils"/>
    </source>
</evidence>
<dbReference type="PANTHER" id="PTHR34418:SF3">
    <property type="entry name" value="NUCLEAR PORE COMPLEX PROTEIN NUP214"/>
    <property type="match status" value="1"/>
</dbReference>
<keyword evidence="4" id="KW-1185">Reference proteome</keyword>
<name>A0ABR2LVK0_9ASPA</name>
<feature type="compositionally biased region" description="Basic and acidic residues" evidence="2">
    <location>
        <begin position="43"/>
        <end position="63"/>
    </location>
</feature>
<evidence type="ECO:0000313" key="4">
    <source>
        <dbReference type="Proteomes" id="UP001412067"/>
    </source>
</evidence>
<accession>A0ABR2LVK0</accession>
<dbReference type="EMBL" id="JBBWWR010000014">
    <property type="protein sequence ID" value="KAK8952724.1"/>
    <property type="molecule type" value="Genomic_DNA"/>
</dbReference>
<organism evidence="3 4">
    <name type="scientific">Platanthera guangdongensis</name>
    <dbReference type="NCBI Taxonomy" id="2320717"/>
    <lineage>
        <taxon>Eukaryota</taxon>
        <taxon>Viridiplantae</taxon>
        <taxon>Streptophyta</taxon>
        <taxon>Embryophyta</taxon>
        <taxon>Tracheophyta</taxon>
        <taxon>Spermatophyta</taxon>
        <taxon>Magnoliopsida</taxon>
        <taxon>Liliopsida</taxon>
        <taxon>Asparagales</taxon>
        <taxon>Orchidaceae</taxon>
        <taxon>Orchidoideae</taxon>
        <taxon>Orchideae</taxon>
        <taxon>Orchidinae</taxon>
        <taxon>Platanthera</taxon>
    </lineage>
</organism>
<protein>
    <submittedName>
        <fullName evidence="3">Uncharacterized protein</fullName>
    </submittedName>
</protein>
<feature type="coiled-coil region" evidence="1">
    <location>
        <begin position="533"/>
        <end position="560"/>
    </location>
</feature>
<evidence type="ECO:0000256" key="2">
    <source>
        <dbReference type="SAM" id="MobiDB-lite"/>
    </source>
</evidence>
<keyword evidence="1" id="KW-0175">Coiled coil</keyword>
<dbReference type="PANTHER" id="PTHR34418">
    <property type="entry name" value="NUCLEAR PORE COMPLEX PROTEIN NUP214 ISOFORM X1"/>
    <property type="match status" value="1"/>
</dbReference>
<comment type="caution">
    <text evidence="3">The sequence shown here is derived from an EMBL/GenBank/DDBJ whole genome shotgun (WGS) entry which is preliminary data.</text>
</comment>
<feature type="compositionally biased region" description="Polar residues" evidence="2">
    <location>
        <begin position="1"/>
        <end position="10"/>
    </location>
</feature>
<feature type="compositionally biased region" description="Basic residues" evidence="2">
    <location>
        <begin position="20"/>
        <end position="30"/>
    </location>
</feature>
<proteinExistence type="predicted"/>
<sequence>MVGLPTTTSLAAAGDGGSRWMRRRERRSRIPRSESPPVSADLEALKAELRQSRREGSDGRESPSGEEAQGGDASPKDAEVGERGSRRAVALDRLESTSHRVPSDDGDDNLVLGLAVDKISLYEKIKIQRNLEFIELSPRCILLCLTCDGKLTLYHVAWVSEPPDLPKVASSQGDNIANAGLCNGSSVESDLCVTTSRLKDELNCSPHISNISAGDKIGNHGTLDVVEPCSRPGPGIITSSYSRGPAIEEPNALSKTGDLGTNSTMYERASDSLAVEGSATGSSSILNSSSVAASAKLPGSRKQLLLANSASSKPRHILESEAQFSKQFYNVKEVTKELDDLLSSIEGEGGFKDLCTVFQEQSLLALEASLDVLSEVSFIYRNKVENQLMEIQLLHNKMLEGNSRVLHDSFVRMMNNVLKIGPDIEPAKEKFDSHHARIFATLRTGRLLETRAVFRVAGLTARFLVSSPVRGWCGFKGLIGPPSLLVHGRTGSTGRSLSARQVYVECIVQQASDHKYWDIWNSQKLSHEFEAKRLRISDLMQNLTNQLIELKRNFNSLEINRFGEYDTKPTGWRAPSHSRAPSRCMKTMVSLESLLLWVFEILPTQLIRRGVLLITAPVPGVATSIWVVY</sequence>
<feature type="region of interest" description="Disordered" evidence="2">
    <location>
        <begin position="239"/>
        <end position="260"/>
    </location>
</feature>
<feature type="region of interest" description="Disordered" evidence="2">
    <location>
        <begin position="1"/>
        <end position="85"/>
    </location>
</feature>
<gene>
    <name evidence="3" type="ORF">KSP40_PGU009747</name>
</gene>
<reference evidence="3 4" key="1">
    <citation type="journal article" date="2022" name="Nat. Plants">
        <title>Genomes of leafy and leafless Platanthera orchids illuminate the evolution of mycoheterotrophy.</title>
        <authorList>
            <person name="Li M.H."/>
            <person name="Liu K.W."/>
            <person name="Li Z."/>
            <person name="Lu H.C."/>
            <person name="Ye Q.L."/>
            <person name="Zhang D."/>
            <person name="Wang J.Y."/>
            <person name="Li Y.F."/>
            <person name="Zhong Z.M."/>
            <person name="Liu X."/>
            <person name="Yu X."/>
            <person name="Liu D.K."/>
            <person name="Tu X.D."/>
            <person name="Liu B."/>
            <person name="Hao Y."/>
            <person name="Liao X.Y."/>
            <person name="Jiang Y.T."/>
            <person name="Sun W.H."/>
            <person name="Chen J."/>
            <person name="Chen Y.Q."/>
            <person name="Ai Y."/>
            <person name="Zhai J.W."/>
            <person name="Wu S.S."/>
            <person name="Zhou Z."/>
            <person name="Hsiao Y.Y."/>
            <person name="Wu W.L."/>
            <person name="Chen Y.Y."/>
            <person name="Lin Y.F."/>
            <person name="Hsu J.L."/>
            <person name="Li C.Y."/>
            <person name="Wang Z.W."/>
            <person name="Zhao X."/>
            <person name="Zhong W.Y."/>
            <person name="Ma X.K."/>
            <person name="Ma L."/>
            <person name="Huang J."/>
            <person name="Chen G.Z."/>
            <person name="Huang M.Z."/>
            <person name="Huang L."/>
            <person name="Peng D.H."/>
            <person name="Luo Y.B."/>
            <person name="Zou S.Q."/>
            <person name="Chen S.P."/>
            <person name="Lan S."/>
            <person name="Tsai W.C."/>
            <person name="Van de Peer Y."/>
            <person name="Liu Z.J."/>
        </authorList>
    </citation>
    <scope>NUCLEOTIDE SEQUENCE [LARGE SCALE GENOMIC DNA]</scope>
    <source>
        <strain evidence="3">Lor288</strain>
    </source>
</reference>
<dbReference type="InterPro" id="IPR044694">
    <property type="entry name" value="NUP214"/>
</dbReference>
<evidence type="ECO:0000313" key="3">
    <source>
        <dbReference type="EMBL" id="KAK8952724.1"/>
    </source>
</evidence>
<feature type="compositionally biased region" description="Basic and acidic residues" evidence="2">
    <location>
        <begin position="74"/>
        <end position="85"/>
    </location>
</feature>